<organism evidence="2 3">
    <name type="scientific">Phytophthora megakarya</name>
    <dbReference type="NCBI Taxonomy" id="4795"/>
    <lineage>
        <taxon>Eukaryota</taxon>
        <taxon>Sar</taxon>
        <taxon>Stramenopiles</taxon>
        <taxon>Oomycota</taxon>
        <taxon>Peronosporomycetes</taxon>
        <taxon>Peronosporales</taxon>
        <taxon>Peronosporaceae</taxon>
        <taxon>Phytophthora</taxon>
    </lineage>
</organism>
<dbReference type="Pfam" id="PF20209">
    <property type="entry name" value="DUF6570"/>
    <property type="match status" value="1"/>
</dbReference>
<dbReference type="EMBL" id="NBNE01022439">
    <property type="protein sequence ID" value="OWY90616.1"/>
    <property type="molecule type" value="Genomic_DNA"/>
</dbReference>
<sequence>MLLSKRGIHPAGYIQVCQECNASLAKQLLPKFSIKNGFYVGSLPTQLTNATLPERLMTQTVMISAVTRVMRGGSHRAIRSHCIAFDSVPGPAATLLPTSARNISCYRVVMAGPFTTEQQACVRQMHLIHRAVVEDLLAFYCENNELYKDVAVDCSTLAPEEVADHLIYEESDADAEANDVDAESDR</sequence>
<proteinExistence type="predicted"/>
<protein>
    <recommendedName>
        <fullName evidence="1">DUF6570 domain-containing protein</fullName>
    </recommendedName>
</protein>
<evidence type="ECO:0000313" key="2">
    <source>
        <dbReference type="EMBL" id="OWY90616.1"/>
    </source>
</evidence>
<comment type="caution">
    <text evidence="2">The sequence shown here is derived from an EMBL/GenBank/DDBJ whole genome shotgun (WGS) entry which is preliminary data.</text>
</comment>
<gene>
    <name evidence="2" type="ORF">PHMEG_00041178</name>
</gene>
<reference evidence="3" key="1">
    <citation type="submission" date="2017-03" db="EMBL/GenBank/DDBJ databases">
        <title>Phytopthora megakarya and P. palmivora, two closely related causual agents of cacao black pod achieved similar genome size and gene model numbers by different mechanisms.</title>
        <authorList>
            <person name="Ali S."/>
            <person name="Shao J."/>
            <person name="Larry D.J."/>
            <person name="Kronmiller B."/>
            <person name="Shen D."/>
            <person name="Strem M.D."/>
            <person name="Melnick R.L."/>
            <person name="Guiltinan M.J."/>
            <person name="Tyler B.M."/>
            <person name="Meinhardt L.W."/>
            <person name="Bailey B.A."/>
        </authorList>
    </citation>
    <scope>NUCLEOTIDE SEQUENCE [LARGE SCALE GENOMIC DNA]</scope>
    <source>
        <strain evidence="3">zdho120</strain>
    </source>
</reference>
<evidence type="ECO:0000313" key="3">
    <source>
        <dbReference type="Proteomes" id="UP000198211"/>
    </source>
</evidence>
<dbReference type="InterPro" id="IPR046700">
    <property type="entry name" value="DUF6570"/>
</dbReference>
<keyword evidence="3" id="KW-1185">Reference proteome</keyword>
<accession>A0A225UDD2</accession>
<evidence type="ECO:0000259" key="1">
    <source>
        <dbReference type="Pfam" id="PF20209"/>
    </source>
</evidence>
<dbReference type="Proteomes" id="UP000198211">
    <property type="component" value="Unassembled WGS sequence"/>
</dbReference>
<dbReference type="OrthoDB" id="128561at2759"/>
<dbReference type="AlphaFoldDB" id="A0A225UDD2"/>
<name>A0A225UDD2_9STRA</name>
<feature type="non-terminal residue" evidence="2">
    <location>
        <position position="186"/>
    </location>
</feature>
<feature type="domain" description="DUF6570" evidence="1">
    <location>
        <begin position="28"/>
        <end position="157"/>
    </location>
</feature>